<dbReference type="AlphaFoldDB" id="C7J480"/>
<name>C7J480_ORYSJ</name>
<proteinExistence type="predicted"/>
<dbReference type="KEGG" id="dosa:Os06g0720000"/>
<sequence length="112" mass="12600">MERLLQAGARGVGREVEEARAAASSANQRADQLVRDLAEAREDLLKMRELVAGNERQRQGLEHRMLELENNPSEIRCSLRVSYTSLHQLAGERGVTTTSWPAKFAHERTTCL</sequence>
<keyword evidence="1" id="KW-0175">Coiled coil</keyword>
<evidence type="ECO:0000313" key="2">
    <source>
        <dbReference type="EMBL" id="BAH93727.1"/>
    </source>
</evidence>
<feature type="coiled-coil region" evidence="1">
    <location>
        <begin position="16"/>
        <end position="71"/>
    </location>
</feature>
<reference evidence="3" key="2">
    <citation type="journal article" date="2008" name="Nucleic Acids Res.">
        <title>The rice annotation project database (RAP-DB): 2008 update.</title>
        <authorList>
            <consortium name="The rice annotation project (RAP)"/>
        </authorList>
    </citation>
    <scope>GENOME REANNOTATION</scope>
    <source>
        <strain evidence="3">cv. Nipponbare</strain>
    </source>
</reference>
<accession>C7J480</accession>
<gene>
    <name evidence="2" type="ordered locus">Os06g0720000</name>
</gene>
<evidence type="ECO:0000313" key="3">
    <source>
        <dbReference type="Proteomes" id="UP000000763"/>
    </source>
</evidence>
<dbReference type="Proteomes" id="UP000000763">
    <property type="component" value="Chromosome 6"/>
</dbReference>
<evidence type="ECO:0000256" key="1">
    <source>
        <dbReference type="SAM" id="Coils"/>
    </source>
</evidence>
<protein>
    <submittedName>
        <fullName evidence="2">Os06g0720000 protein</fullName>
    </submittedName>
</protein>
<dbReference type="EMBL" id="AP008212">
    <property type="protein sequence ID" value="BAH93727.1"/>
    <property type="molecule type" value="Genomic_DNA"/>
</dbReference>
<reference evidence="2 3" key="1">
    <citation type="journal article" date="2005" name="Nature">
        <title>The map-based sequence of the rice genome.</title>
        <authorList>
            <consortium name="International rice genome sequencing project (IRGSP)"/>
            <person name="Matsumoto T."/>
            <person name="Wu J."/>
            <person name="Kanamori H."/>
            <person name="Katayose Y."/>
            <person name="Fujisawa M."/>
            <person name="Namiki N."/>
            <person name="Mizuno H."/>
            <person name="Yamamoto K."/>
            <person name="Antonio B.A."/>
            <person name="Baba T."/>
            <person name="Sakata K."/>
            <person name="Nagamura Y."/>
            <person name="Aoki H."/>
            <person name="Arikawa K."/>
            <person name="Arita K."/>
            <person name="Bito T."/>
            <person name="Chiden Y."/>
            <person name="Fujitsuka N."/>
            <person name="Fukunaka R."/>
            <person name="Hamada M."/>
            <person name="Harada C."/>
            <person name="Hayashi A."/>
            <person name="Hijishita S."/>
            <person name="Honda M."/>
            <person name="Hosokawa S."/>
            <person name="Ichikawa Y."/>
            <person name="Idonuma A."/>
            <person name="Iijima M."/>
            <person name="Ikeda M."/>
            <person name="Ikeno M."/>
            <person name="Ito K."/>
            <person name="Ito S."/>
            <person name="Ito T."/>
            <person name="Ito Y."/>
            <person name="Ito Y."/>
            <person name="Iwabuchi A."/>
            <person name="Kamiya K."/>
            <person name="Karasawa W."/>
            <person name="Kurita K."/>
            <person name="Katagiri S."/>
            <person name="Kikuta A."/>
            <person name="Kobayashi H."/>
            <person name="Kobayashi N."/>
            <person name="Machita K."/>
            <person name="Maehara T."/>
            <person name="Masukawa M."/>
            <person name="Mizubayashi T."/>
            <person name="Mukai Y."/>
            <person name="Nagasaki H."/>
            <person name="Nagata Y."/>
            <person name="Naito S."/>
            <person name="Nakashima M."/>
            <person name="Nakama Y."/>
            <person name="Nakamichi Y."/>
            <person name="Nakamura M."/>
            <person name="Meguro A."/>
            <person name="Negishi M."/>
            <person name="Ohta I."/>
            <person name="Ohta T."/>
            <person name="Okamoto M."/>
            <person name="Ono N."/>
            <person name="Saji S."/>
            <person name="Sakaguchi M."/>
            <person name="Sakai K."/>
            <person name="Shibata M."/>
            <person name="Shimokawa T."/>
            <person name="Song J."/>
            <person name="Takazaki Y."/>
            <person name="Terasawa K."/>
            <person name="Tsugane M."/>
            <person name="Tsuji K."/>
            <person name="Ueda S."/>
            <person name="Waki K."/>
            <person name="Yamagata H."/>
            <person name="Yamamoto M."/>
            <person name="Yamamoto S."/>
            <person name="Yamane H."/>
            <person name="Yoshiki S."/>
            <person name="Yoshihara R."/>
            <person name="Yukawa K."/>
            <person name="Zhong H."/>
            <person name="Yano M."/>
            <person name="Yuan Q."/>
            <person name="Ouyang S."/>
            <person name="Liu J."/>
            <person name="Jones K.M."/>
            <person name="Gansberger K."/>
            <person name="Moffat K."/>
            <person name="Hill J."/>
            <person name="Bera J."/>
            <person name="Fadrosh D."/>
            <person name="Jin S."/>
            <person name="Johri S."/>
            <person name="Kim M."/>
            <person name="Overton L."/>
            <person name="Reardon M."/>
            <person name="Tsitrin T."/>
            <person name="Vuong H."/>
            <person name="Weaver B."/>
            <person name="Ciecko A."/>
            <person name="Tallon L."/>
            <person name="Jackson J."/>
            <person name="Pai G."/>
            <person name="Aken S.V."/>
            <person name="Utterback T."/>
            <person name="Reidmuller S."/>
            <person name="Feldblyum T."/>
            <person name="Hsiao J."/>
            <person name="Zismann V."/>
            <person name="Iobst S."/>
            <person name="de Vazeille A.R."/>
            <person name="Buell C.R."/>
            <person name="Ying K."/>
            <person name="Li Y."/>
            <person name="Lu T."/>
            <person name="Huang Y."/>
            <person name="Zhao Q."/>
            <person name="Feng Q."/>
            <person name="Zhang L."/>
            <person name="Zhu J."/>
            <person name="Weng Q."/>
            <person name="Mu J."/>
            <person name="Lu Y."/>
            <person name="Fan D."/>
            <person name="Liu Y."/>
            <person name="Guan J."/>
            <person name="Zhang Y."/>
            <person name="Yu S."/>
            <person name="Liu X."/>
            <person name="Zhang Y."/>
            <person name="Hong G."/>
            <person name="Han B."/>
            <person name="Choisne N."/>
            <person name="Demange N."/>
            <person name="Orjeda G."/>
            <person name="Samain S."/>
            <person name="Cattolico L."/>
            <person name="Pelletier E."/>
            <person name="Couloux A."/>
            <person name="Segurens B."/>
            <person name="Wincker P."/>
            <person name="D'Hont A."/>
            <person name="Scarpelli C."/>
            <person name="Weissenbach J."/>
            <person name="Salanoubat M."/>
            <person name="Quetier F."/>
            <person name="Yu Y."/>
            <person name="Kim H.R."/>
            <person name="Rambo T."/>
            <person name="Currie J."/>
            <person name="Collura K."/>
            <person name="Luo M."/>
            <person name="Yang T."/>
            <person name="Ammiraju J.S.S."/>
            <person name="Engler F."/>
            <person name="Soderlund C."/>
            <person name="Wing R.A."/>
            <person name="Palmer L.E."/>
            <person name="de la Bastide M."/>
            <person name="Spiegel L."/>
            <person name="Nascimento L."/>
            <person name="Zutavern T."/>
            <person name="O'Shaughnessy A."/>
            <person name="Dike S."/>
            <person name="Dedhia N."/>
            <person name="Preston R."/>
            <person name="Balija V."/>
            <person name="McCombie W.R."/>
            <person name="Chow T."/>
            <person name="Chen H."/>
            <person name="Chung M."/>
            <person name="Chen C."/>
            <person name="Shaw J."/>
            <person name="Wu H."/>
            <person name="Hsiao K."/>
            <person name="Chao Y."/>
            <person name="Chu M."/>
            <person name="Cheng C."/>
            <person name="Hour A."/>
            <person name="Lee P."/>
            <person name="Lin S."/>
            <person name="Lin Y."/>
            <person name="Liou J."/>
            <person name="Liu S."/>
            <person name="Hsing Y."/>
            <person name="Raghuvanshi S."/>
            <person name="Mohanty A."/>
            <person name="Bharti A.K."/>
            <person name="Gaur A."/>
            <person name="Gupta V."/>
            <person name="Kumar D."/>
            <person name="Ravi V."/>
            <person name="Vij S."/>
            <person name="Kapur A."/>
            <person name="Khurana P."/>
            <person name="Khurana P."/>
            <person name="Khurana J.P."/>
            <person name="Tyagi A.K."/>
            <person name="Gaikwad K."/>
            <person name="Singh A."/>
            <person name="Dalal V."/>
            <person name="Srivastava S."/>
            <person name="Dixit A."/>
            <person name="Pal A.K."/>
            <person name="Ghazi I.A."/>
            <person name="Yadav M."/>
            <person name="Pandit A."/>
            <person name="Bhargava A."/>
            <person name="Sureshbabu K."/>
            <person name="Batra K."/>
            <person name="Sharma T.R."/>
            <person name="Mohapatra T."/>
            <person name="Singh N.K."/>
            <person name="Messing J."/>
            <person name="Nelson A.B."/>
            <person name="Fuks G."/>
            <person name="Kavchok S."/>
            <person name="Keizer G."/>
            <person name="Linton E."/>
            <person name="Llaca V."/>
            <person name="Song R."/>
            <person name="Tanyolac B."/>
            <person name="Young S."/>
            <person name="Ho-Il K."/>
            <person name="Hahn J.H."/>
            <person name="Sangsakoo G."/>
            <person name="Vanavichit A."/>
            <person name="de Mattos Luiz.A.T."/>
            <person name="Zimmer P.D."/>
            <person name="Malone G."/>
            <person name="Dellagostin O."/>
            <person name="de Oliveira A.C."/>
            <person name="Bevan M."/>
            <person name="Bancroft I."/>
            <person name="Minx P."/>
            <person name="Cordum H."/>
            <person name="Wilson R."/>
            <person name="Cheng Z."/>
            <person name="Jin W."/>
            <person name="Jiang J."/>
            <person name="Leong S.A."/>
            <person name="Iwama H."/>
            <person name="Gojobori T."/>
            <person name="Itoh T."/>
            <person name="Niimura Y."/>
            <person name="Fujii Y."/>
            <person name="Habara T."/>
            <person name="Sakai H."/>
            <person name="Sato Y."/>
            <person name="Wilson G."/>
            <person name="Kumar K."/>
            <person name="McCouch S."/>
            <person name="Juretic N."/>
            <person name="Hoen D."/>
            <person name="Wright S."/>
            <person name="Bruskiewich R."/>
            <person name="Bureau T."/>
            <person name="Miyao A."/>
            <person name="Hirochika H."/>
            <person name="Nishikawa T."/>
            <person name="Kadowaki K."/>
            <person name="Sugiura M."/>
            <person name="Burr B."/>
            <person name="Sasaki T."/>
        </authorList>
    </citation>
    <scope>NUCLEOTIDE SEQUENCE [LARGE SCALE GENOMIC DNA]</scope>
    <source>
        <strain evidence="3">cv. Nipponbare</strain>
    </source>
</reference>
<organism evidence="2 3">
    <name type="scientific">Oryza sativa subsp. japonica</name>
    <name type="common">Rice</name>
    <dbReference type="NCBI Taxonomy" id="39947"/>
    <lineage>
        <taxon>Eukaryota</taxon>
        <taxon>Viridiplantae</taxon>
        <taxon>Streptophyta</taxon>
        <taxon>Embryophyta</taxon>
        <taxon>Tracheophyta</taxon>
        <taxon>Spermatophyta</taxon>
        <taxon>Magnoliopsida</taxon>
        <taxon>Liliopsida</taxon>
        <taxon>Poales</taxon>
        <taxon>Poaceae</taxon>
        <taxon>BOP clade</taxon>
        <taxon>Oryzoideae</taxon>
        <taxon>Oryzeae</taxon>
        <taxon>Oryzinae</taxon>
        <taxon>Oryza</taxon>
        <taxon>Oryza sativa</taxon>
    </lineage>
</organism>